<dbReference type="Proteomes" id="UP000789759">
    <property type="component" value="Unassembled WGS sequence"/>
</dbReference>
<reference evidence="3" key="1">
    <citation type="submission" date="2021-06" db="EMBL/GenBank/DDBJ databases">
        <authorList>
            <person name="Kallberg Y."/>
            <person name="Tangrot J."/>
            <person name="Rosling A."/>
        </authorList>
    </citation>
    <scope>NUCLEOTIDE SEQUENCE</scope>
    <source>
        <strain evidence="3">FL966</strain>
    </source>
</reference>
<proteinExistence type="predicted"/>
<dbReference type="InterPro" id="IPR021109">
    <property type="entry name" value="Peptidase_aspartic_dom_sf"/>
</dbReference>
<dbReference type="Pfam" id="PF00026">
    <property type="entry name" value="Asp"/>
    <property type="match status" value="1"/>
</dbReference>
<dbReference type="InterPro" id="IPR033121">
    <property type="entry name" value="PEPTIDASE_A1"/>
</dbReference>
<organism evidence="3 4">
    <name type="scientific">Cetraspora pellucida</name>
    <dbReference type="NCBI Taxonomy" id="1433469"/>
    <lineage>
        <taxon>Eukaryota</taxon>
        <taxon>Fungi</taxon>
        <taxon>Fungi incertae sedis</taxon>
        <taxon>Mucoromycota</taxon>
        <taxon>Glomeromycotina</taxon>
        <taxon>Glomeromycetes</taxon>
        <taxon>Diversisporales</taxon>
        <taxon>Gigasporaceae</taxon>
        <taxon>Cetraspora</taxon>
    </lineage>
</organism>
<dbReference type="AlphaFoldDB" id="A0A9N9KG92"/>
<dbReference type="EMBL" id="CAJVQA010062271">
    <property type="protein sequence ID" value="CAG8829468.1"/>
    <property type="molecule type" value="Genomic_DNA"/>
</dbReference>
<evidence type="ECO:0000259" key="2">
    <source>
        <dbReference type="PROSITE" id="PS51767"/>
    </source>
</evidence>
<evidence type="ECO:0000256" key="1">
    <source>
        <dbReference type="SAM" id="MobiDB-lite"/>
    </source>
</evidence>
<dbReference type="OrthoDB" id="15189at2759"/>
<dbReference type="PROSITE" id="PS51767">
    <property type="entry name" value="PEPTIDASE_A1"/>
    <property type="match status" value="1"/>
</dbReference>
<dbReference type="Gene3D" id="2.40.70.10">
    <property type="entry name" value="Acid Proteases"/>
    <property type="match status" value="1"/>
</dbReference>
<dbReference type="SUPFAM" id="SSF50630">
    <property type="entry name" value="Acid proteases"/>
    <property type="match status" value="1"/>
</dbReference>
<feature type="compositionally biased region" description="Polar residues" evidence="1">
    <location>
        <begin position="62"/>
        <end position="81"/>
    </location>
</feature>
<name>A0A9N9KG92_9GLOM</name>
<protein>
    <submittedName>
        <fullName evidence="3">6377_t:CDS:1</fullName>
    </submittedName>
</protein>
<feature type="domain" description="Peptidase A1" evidence="2">
    <location>
        <begin position="1"/>
        <end position="59"/>
    </location>
</feature>
<comment type="caution">
    <text evidence="3">The sequence shown here is derived from an EMBL/GenBank/DDBJ whole genome shotgun (WGS) entry which is preliminary data.</text>
</comment>
<feature type="region of interest" description="Disordered" evidence="1">
    <location>
        <begin position="61"/>
        <end position="81"/>
    </location>
</feature>
<evidence type="ECO:0000313" key="3">
    <source>
        <dbReference type="EMBL" id="CAG8829468.1"/>
    </source>
</evidence>
<accession>A0A9N9KG92</accession>
<keyword evidence="4" id="KW-1185">Reference proteome</keyword>
<sequence>YEINHLEFVKGRNATIGLCRSGIQPQPSTINVNYWTLGDTFLANVITAFDFDNLQIGFASTVPGSGTPSNGNDNGNYSKKS</sequence>
<feature type="non-terminal residue" evidence="3">
    <location>
        <position position="81"/>
    </location>
</feature>
<feature type="non-terminal residue" evidence="3">
    <location>
        <position position="1"/>
    </location>
</feature>
<gene>
    <name evidence="3" type="ORF">CPELLU_LOCUS20497</name>
</gene>
<evidence type="ECO:0000313" key="4">
    <source>
        <dbReference type="Proteomes" id="UP000789759"/>
    </source>
</evidence>